<dbReference type="Proteomes" id="UP001595975">
    <property type="component" value="Unassembled WGS sequence"/>
</dbReference>
<accession>A0ABW0XFG0</accession>
<evidence type="ECO:0000313" key="3">
    <source>
        <dbReference type="Proteomes" id="UP001595975"/>
    </source>
</evidence>
<gene>
    <name evidence="2" type="ORF">ACFP3U_28270</name>
</gene>
<protein>
    <submittedName>
        <fullName evidence="2">Uncharacterized protein</fullName>
    </submittedName>
</protein>
<name>A0ABW0XFG0_9ACTN</name>
<dbReference type="EMBL" id="JBHSOF010000046">
    <property type="protein sequence ID" value="MFC5666850.1"/>
    <property type="molecule type" value="Genomic_DNA"/>
</dbReference>
<organism evidence="2 3">
    <name type="scientific">Kitasatospora misakiensis</name>
    <dbReference type="NCBI Taxonomy" id="67330"/>
    <lineage>
        <taxon>Bacteria</taxon>
        <taxon>Bacillati</taxon>
        <taxon>Actinomycetota</taxon>
        <taxon>Actinomycetes</taxon>
        <taxon>Kitasatosporales</taxon>
        <taxon>Streptomycetaceae</taxon>
        <taxon>Kitasatospora</taxon>
    </lineage>
</organism>
<feature type="compositionally biased region" description="Pro residues" evidence="1">
    <location>
        <begin position="316"/>
        <end position="326"/>
    </location>
</feature>
<feature type="region of interest" description="Disordered" evidence="1">
    <location>
        <begin position="302"/>
        <end position="330"/>
    </location>
</feature>
<evidence type="ECO:0000313" key="2">
    <source>
        <dbReference type="EMBL" id="MFC5666850.1"/>
    </source>
</evidence>
<comment type="caution">
    <text evidence="2">The sequence shown here is derived from an EMBL/GenBank/DDBJ whole genome shotgun (WGS) entry which is preliminary data.</text>
</comment>
<keyword evidence="3" id="KW-1185">Reference proteome</keyword>
<evidence type="ECO:0000256" key="1">
    <source>
        <dbReference type="SAM" id="MobiDB-lite"/>
    </source>
</evidence>
<proteinExistence type="predicted"/>
<sequence>MASPEQPTEITNTISGGTINGPVLQVGQATVTLAAPLPPPGRRFRSWHAAVAVVLAGALAFGTHLALSADHGAPGISARYVLDQANPPVQSVLPRTVRANELPPEAAGCTGSRTWAHRQGGIDYGLSRLAVTAVGGLGSTVVIDSIRAEVVGAPREPEPGTVLSCGGQGEGDWTELGLDLDSPDPAALIAGSDGVSYAPYFRGKYLYLETPKPELIGLTVLATEHSYDYVLVVEGSVDGKRHSWRLQDDDRPFRISGVRKERANTLHSTVLGWATSYDDDFGVGERCNPCYGEDHTVPVPGSEVKGAPTPAEGWPRTPPPPPPAGVAPPLAVDRRDPESVATAWAVTRSAFDPALGDSGPDGGLARAAQYLAPELAASPAAARPGRAEGITAPEEARSHRARSVVESAWITPDRQDPDRTGRLDEAVVRLSVVVAGTYYGEDGWSAPLATGLGSVGWKLVLTRQSDGGYLISAID</sequence>
<reference evidence="3" key="1">
    <citation type="journal article" date="2019" name="Int. J. Syst. Evol. Microbiol.">
        <title>The Global Catalogue of Microorganisms (GCM) 10K type strain sequencing project: providing services to taxonomists for standard genome sequencing and annotation.</title>
        <authorList>
            <consortium name="The Broad Institute Genomics Platform"/>
            <consortium name="The Broad Institute Genome Sequencing Center for Infectious Disease"/>
            <person name="Wu L."/>
            <person name="Ma J."/>
        </authorList>
    </citation>
    <scope>NUCLEOTIDE SEQUENCE [LARGE SCALE GENOMIC DNA]</scope>
    <source>
        <strain evidence="3">CGMCC 4.1437</strain>
    </source>
</reference>
<dbReference type="RefSeq" id="WP_380228542.1">
    <property type="nucleotide sequence ID" value="NZ_JBHSOF010000046.1"/>
</dbReference>